<dbReference type="InterPro" id="IPR050109">
    <property type="entry name" value="HTH-type_TetR-like_transc_reg"/>
</dbReference>
<evidence type="ECO:0000313" key="6">
    <source>
        <dbReference type="EMBL" id="TGL63663.1"/>
    </source>
</evidence>
<dbReference type="Pfam" id="PF00440">
    <property type="entry name" value="TetR_N"/>
    <property type="match status" value="1"/>
</dbReference>
<keyword evidence="2 4" id="KW-0238">DNA-binding</keyword>
<dbReference type="PRINTS" id="PR00455">
    <property type="entry name" value="HTHTETR"/>
</dbReference>
<dbReference type="RefSeq" id="WP_135648740.1">
    <property type="nucleotide sequence ID" value="NZ_RQGF01000012.1"/>
</dbReference>
<keyword evidence="1" id="KW-0805">Transcription regulation</keyword>
<feature type="DNA-binding region" description="H-T-H motif" evidence="4">
    <location>
        <begin position="28"/>
        <end position="47"/>
    </location>
</feature>
<dbReference type="GO" id="GO:0003700">
    <property type="term" value="F:DNA-binding transcription factor activity"/>
    <property type="evidence" value="ECO:0007669"/>
    <property type="project" value="TreeGrafter"/>
</dbReference>
<evidence type="ECO:0000256" key="2">
    <source>
        <dbReference type="ARBA" id="ARBA00023125"/>
    </source>
</evidence>
<feature type="domain" description="HTH tetR-type" evidence="5">
    <location>
        <begin position="5"/>
        <end position="65"/>
    </location>
</feature>
<organism evidence="6 7">
    <name type="scientific">Leptospira sarikeiensis</name>
    <dbReference type="NCBI Taxonomy" id="2484943"/>
    <lineage>
        <taxon>Bacteria</taxon>
        <taxon>Pseudomonadati</taxon>
        <taxon>Spirochaetota</taxon>
        <taxon>Spirochaetia</taxon>
        <taxon>Leptospirales</taxon>
        <taxon>Leptospiraceae</taxon>
        <taxon>Leptospira</taxon>
    </lineage>
</organism>
<protein>
    <submittedName>
        <fullName evidence="6">TetR/AcrR family transcriptional regulator</fullName>
    </submittedName>
</protein>
<sequence>MGTKEQTRELLLEAAESLFLERGILAVSMEDIAVQASCTRRNLYRYFETKEGLSIEVLRKLLAPWNHFQTETFRNLREANLSGRQEFESFLKELASYLEIHKSLLRFTAEFDFIFRDRNSFRLQDSDEQKLYEEFRVSEQILVRILERGEDDGTLKISYPMSVLVPTITTVLWGLGQRVALRETLIPIEFGVQAMELVQTQIDLFISALSNKERT</sequence>
<dbReference type="SUPFAM" id="SSF46689">
    <property type="entry name" value="Homeodomain-like"/>
    <property type="match status" value="1"/>
</dbReference>
<proteinExistence type="predicted"/>
<dbReference type="PANTHER" id="PTHR30055">
    <property type="entry name" value="HTH-TYPE TRANSCRIPTIONAL REGULATOR RUTR"/>
    <property type="match status" value="1"/>
</dbReference>
<name>A0A4R9KEM0_9LEPT</name>
<keyword evidence="7" id="KW-1185">Reference proteome</keyword>
<dbReference type="EMBL" id="RQGF01000012">
    <property type="protein sequence ID" value="TGL63663.1"/>
    <property type="molecule type" value="Genomic_DNA"/>
</dbReference>
<dbReference type="Gene3D" id="1.10.10.60">
    <property type="entry name" value="Homeodomain-like"/>
    <property type="match status" value="1"/>
</dbReference>
<dbReference type="OrthoDB" id="9811084at2"/>
<dbReference type="Gene3D" id="1.10.357.10">
    <property type="entry name" value="Tetracycline Repressor, domain 2"/>
    <property type="match status" value="1"/>
</dbReference>
<dbReference type="PROSITE" id="PS50977">
    <property type="entry name" value="HTH_TETR_2"/>
    <property type="match status" value="1"/>
</dbReference>
<dbReference type="Proteomes" id="UP000297762">
    <property type="component" value="Unassembled WGS sequence"/>
</dbReference>
<accession>A0A4R9KEM0</accession>
<dbReference type="AlphaFoldDB" id="A0A4R9KEM0"/>
<keyword evidence="3" id="KW-0804">Transcription</keyword>
<evidence type="ECO:0000256" key="4">
    <source>
        <dbReference type="PROSITE-ProRule" id="PRU00335"/>
    </source>
</evidence>
<evidence type="ECO:0000313" key="7">
    <source>
        <dbReference type="Proteomes" id="UP000297762"/>
    </source>
</evidence>
<evidence type="ECO:0000256" key="1">
    <source>
        <dbReference type="ARBA" id="ARBA00023015"/>
    </source>
</evidence>
<comment type="caution">
    <text evidence="6">The sequence shown here is derived from an EMBL/GenBank/DDBJ whole genome shotgun (WGS) entry which is preliminary data.</text>
</comment>
<dbReference type="InterPro" id="IPR001647">
    <property type="entry name" value="HTH_TetR"/>
</dbReference>
<evidence type="ECO:0000259" key="5">
    <source>
        <dbReference type="PROSITE" id="PS50977"/>
    </source>
</evidence>
<dbReference type="InterPro" id="IPR009057">
    <property type="entry name" value="Homeodomain-like_sf"/>
</dbReference>
<dbReference type="PANTHER" id="PTHR30055:SF234">
    <property type="entry name" value="HTH-TYPE TRANSCRIPTIONAL REGULATOR BETI"/>
    <property type="match status" value="1"/>
</dbReference>
<gene>
    <name evidence="6" type="ORF">EHQ64_06880</name>
</gene>
<dbReference type="GO" id="GO:0000976">
    <property type="term" value="F:transcription cis-regulatory region binding"/>
    <property type="evidence" value="ECO:0007669"/>
    <property type="project" value="TreeGrafter"/>
</dbReference>
<evidence type="ECO:0000256" key="3">
    <source>
        <dbReference type="ARBA" id="ARBA00023163"/>
    </source>
</evidence>
<reference evidence="6" key="1">
    <citation type="journal article" date="2019" name="PLoS Negl. Trop. Dis.">
        <title>Revisiting the worldwide diversity of Leptospira species in the environment.</title>
        <authorList>
            <person name="Vincent A.T."/>
            <person name="Schiettekatte O."/>
            <person name="Bourhy P."/>
            <person name="Veyrier F.J."/>
            <person name="Picardeau M."/>
        </authorList>
    </citation>
    <scope>NUCLEOTIDE SEQUENCE [LARGE SCALE GENOMIC DNA]</scope>
    <source>
        <strain evidence="6">201702455</strain>
    </source>
</reference>